<protein>
    <submittedName>
        <fullName evidence="2">Unannotated protein</fullName>
    </submittedName>
</protein>
<gene>
    <name evidence="2" type="ORF">UFOPK3423_00367</name>
</gene>
<feature type="transmembrane region" description="Helical" evidence="1">
    <location>
        <begin position="55"/>
        <end position="73"/>
    </location>
</feature>
<dbReference type="Gene3D" id="6.10.140.1340">
    <property type="match status" value="1"/>
</dbReference>
<proteinExistence type="predicted"/>
<reference evidence="2" key="1">
    <citation type="submission" date="2020-05" db="EMBL/GenBank/DDBJ databases">
        <authorList>
            <person name="Chiriac C."/>
            <person name="Salcher M."/>
            <person name="Ghai R."/>
            <person name="Kavagutti S V."/>
        </authorList>
    </citation>
    <scope>NUCLEOTIDE SEQUENCE</scope>
</reference>
<feature type="transmembrane region" description="Helical" evidence="1">
    <location>
        <begin position="20"/>
        <end position="43"/>
    </location>
</feature>
<keyword evidence="1" id="KW-0472">Membrane</keyword>
<organism evidence="2">
    <name type="scientific">freshwater metagenome</name>
    <dbReference type="NCBI Taxonomy" id="449393"/>
    <lineage>
        <taxon>unclassified sequences</taxon>
        <taxon>metagenomes</taxon>
        <taxon>ecological metagenomes</taxon>
    </lineage>
</organism>
<evidence type="ECO:0000313" key="2">
    <source>
        <dbReference type="EMBL" id="CAB4863579.1"/>
    </source>
</evidence>
<keyword evidence="1" id="KW-0812">Transmembrane</keyword>
<name>A0A6J7D554_9ZZZZ</name>
<dbReference type="AlphaFoldDB" id="A0A6J7D554"/>
<sequence length="85" mass="9153">MTTTGTTCSTTSPGWPLERVLFAMAGTMTLISALLVAVVSPWFLLLTAFVGINQWLYVAFGACPASIFMRRVLHLRSVLYPAAGS</sequence>
<evidence type="ECO:0000256" key="1">
    <source>
        <dbReference type="SAM" id="Phobius"/>
    </source>
</evidence>
<dbReference type="EMBL" id="CAFBLQ010000026">
    <property type="protein sequence ID" value="CAB4863579.1"/>
    <property type="molecule type" value="Genomic_DNA"/>
</dbReference>
<keyword evidence="1" id="KW-1133">Transmembrane helix</keyword>
<accession>A0A6J7D554</accession>